<dbReference type="GO" id="GO:0004672">
    <property type="term" value="F:protein kinase activity"/>
    <property type="evidence" value="ECO:0007669"/>
    <property type="project" value="TreeGrafter"/>
</dbReference>
<proteinExistence type="predicted"/>
<dbReference type="FunFam" id="2.60.40.10:FF:000032">
    <property type="entry name" value="palladin isoform X1"/>
    <property type="match status" value="1"/>
</dbReference>
<feature type="domain" description="Immunoglobulin I-set" evidence="3">
    <location>
        <begin position="23"/>
        <end position="97"/>
    </location>
</feature>
<evidence type="ECO:0000256" key="2">
    <source>
        <dbReference type="ARBA" id="ARBA00023319"/>
    </source>
</evidence>
<evidence type="ECO:0000313" key="4">
    <source>
        <dbReference type="WBParaSite" id="MCU_001438-RA"/>
    </source>
</evidence>
<reference evidence="4" key="1">
    <citation type="submission" date="2019-11" db="UniProtKB">
        <authorList>
            <consortium name="WormBaseParasite"/>
        </authorList>
    </citation>
    <scope>IDENTIFICATION</scope>
</reference>
<keyword evidence="1" id="KW-1015">Disulfide bond</keyword>
<dbReference type="Pfam" id="PF07679">
    <property type="entry name" value="I-set"/>
    <property type="match status" value="1"/>
</dbReference>
<accession>A0A5K3ELN9</accession>
<dbReference type="PANTHER" id="PTHR47633">
    <property type="entry name" value="IMMUNOGLOBULIN"/>
    <property type="match status" value="1"/>
</dbReference>
<dbReference type="InterPro" id="IPR013783">
    <property type="entry name" value="Ig-like_fold"/>
</dbReference>
<evidence type="ECO:0000256" key="1">
    <source>
        <dbReference type="ARBA" id="ARBA00023157"/>
    </source>
</evidence>
<sequence>MYRRFVLSCRDLYVEPRAPRLSRLDCYVLGIPRPTVEWRFANQTIVPEDRRYHITSDRPPGVHTLTIIQPDQGTAGHYEVLAENRHGRATCSATVYVPRQRSLSSISTSSPTVYATLPRQSFTRPSQISPWRQVSPTASIHVLPTYPKTTRRFSREISEPPQLRSYTSTTHLRVHERHATPPVQFTFRLPKERTMSKTEISRTIDSVASPASQIRHASSLTVLNNMQVCPVVPLQETSVQHRIAGHPRLMPGYVSVEDLMRPIEVVPMVPVYETHRQVEGPQRRLPISRTPSQDRFKVFVEAPIRAHPDLEPGTVTEVVHHKNIQVTPIIPIYRTQRETSVASQPALEPGYTSEGEYEHKLDVVPMVPSYKTETERTMPARPPLETGFEAKLSLERQMQIEKEITEMRYLTQMDRSMSAKPNLVPGFETTVNVDHP</sequence>
<name>A0A5K3ELN9_MESCO</name>
<keyword evidence="2" id="KW-0393">Immunoglobulin domain</keyword>
<dbReference type="InterPro" id="IPR036179">
    <property type="entry name" value="Ig-like_dom_sf"/>
</dbReference>
<dbReference type="AlphaFoldDB" id="A0A5K3ELN9"/>
<protein>
    <submittedName>
        <fullName evidence="4">I-set domain-containing protein</fullName>
    </submittedName>
</protein>
<dbReference type="Gene3D" id="2.60.40.10">
    <property type="entry name" value="Immunoglobulins"/>
    <property type="match status" value="1"/>
</dbReference>
<dbReference type="WBParaSite" id="MCU_001438-RA">
    <property type="protein sequence ID" value="MCU_001438-RA"/>
    <property type="gene ID" value="MCU_001438"/>
</dbReference>
<organism evidence="4">
    <name type="scientific">Mesocestoides corti</name>
    <name type="common">Flatworm</name>
    <dbReference type="NCBI Taxonomy" id="53468"/>
    <lineage>
        <taxon>Eukaryota</taxon>
        <taxon>Metazoa</taxon>
        <taxon>Spiralia</taxon>
        <taxon>Lophotrochozoa</taxon>
        <taxon>Platyhelminthes</taxon>
        <taxon>Cestoda</taxon>
        <taxon>Eucestoda</taxon>
        <taxon>Cyclophyllidea</taxon>
        <taxon>Mesocestoididae</taxon>
        <taxon>Mesocestoides</taxon>
    </lineage>
</organism>
<evidence type="ECO:0000259" key="3">
    <source>
        <dbReference type="Pfam" id="PF07679"/>
    </source>
</evidence>
<dbReference type="InterPro" id="IPR013098">
    <property type="entry name" value="Ig_I-set"/>
</dbReference>
<dbReference type="SUPFAM" id="SSF48726">
    <property type="entry name" value="Immunoglobulin"/>
    <property type="match status" value="1"/>
</dbReference>
<dbReference type="PANTHER" id="PTHR47633:SF16">
    <property type="entry name" value="CAVP-TARGET PROTEIN-LIKE"/>
    <property type="match status" value="1"/>
</dbReference>